<dbReference type="Gene3D" id="3.60.130.30">
    <property type="match status" value="1"/>
</dbReference>
<name>A0AAD4E289_9AGAM</name>
<evidence type="ECO:0000313" key="1">
    <source>
        <dbReference type="EMBL" id="KAG1898190.1"/>
    </source>
</evidence>
<proteinExistence type="predicted"/>
<organism evidence="1 2">
    <name type="scientific">Suillus fuscotomentosus</name>
    <dbReference type="NCBI Taxonomy" id="1912939"/>
    <lineage>
        <taxon>Eukaryota</taxon>
        <taxon>Fungi</taxon>
        <taxon>Dikarya</taxon>
        <taxon>Basidiomycota</taxon>
        <taxon>Agaricomycotina</taxon>
        <taxon>Agaricomycetes</taxon>
        <taxon>Agaricomycetidae</taxon>
        <taxon>Boletales</taxon>
        <taxon>Suillineae</taxon>
        <taxon>Suillaceae</taxon>
        <taxon>Suillus</taxon>
    </lineage>
</organism>
<dbReference type="AlphaFoldDB" id="A0AAD4E289"/>
<reference evidence="1" key="1">
    <citation type="journal article" date="2020" name="New Phytol.">
        <title>Comparative genomics reveals dynamic genome evolution in host specialist ectomycorrhizal fungi.</title>
        <authorList>
            <person name="Lofgren L.A."/>
            <person name="Nguyen N.H."/>
            <person name="Vilgalys R."/>
            <person name="Ruytinx J."/>
            <person name="Liao H.L."/>
            <person name="Branco S."/>
            <person name="Kuo A."/>
            <person name="LaButti K."/>
            <person name="Lipzen A."/>
            <person name="Andreopoulos W."/>
            <person name="Pangilinan J."/>
            <person name="Riley R."/>
            <person name="Hundley H."/>
            <person name="Na H."/>
            <person name="Barry K."/>
            <person name="Grigoriev I.V."/>
            <person name="Stajich J.E."/>
            <person name="Kennedy P.G."/>
        </authorList>
    </citation>
    <scope>NUCLEOTIDE SEQUENCE</scope>
    <source>
        <strain evidence="1">FC203</strain>
    </source>
</reference>
<sequence>MSDIPPEWSSYWDHVFHRLNKFHPLPEIPADWALHTINLVSEWVEQQYMAHLAGRPLIPPPPELDVPTILACGQLTFLLAKAYRNPIQLDIDMVRYNEALTKWETGMNEAHKESLLARFPPAKKMLLTCPSVVLDSGYRIIIWYIPEALNGYIQSDMYTATLGMSHHLRKSVTHGAGQWRTNGANFHATNGTGVTPGCINIAPCWFQQGRECQGTPPKNIWDGFMPEVSATLKGGRGMSMILQMQRPGLLASAAMRVMHLQQYWVSIQTHIKLGHWATSHGFEDMYQNLKHWASIYTGVAVMCTRLSPYHQDLKYPPEGFNILTSIGSYRQAMMHLINLGINIAYDPGVMVGYLGRLVRHRVQVDEGDRIVWAWFVCDSVHNYTRTPHPEYAKYSPLDLAMYEHVKYNQADFVRYGTLGLTCPA</sequence>
<dbReference type="RefSeq" id="XP_041223766.1">
    <property type="nucleotide sequence ID" value="XM_041377193.1"/>
</dbReference>
<protein>
    <submittedName>
        <fullName evidence="1">Uncharacterized protein</fullName>
    </submittedName>
</protein>
<evidence type="ECO:0000313" key="2">
    <source>
        <dbReference type="Proteomes" id="UP001195769"/>
    </source>
</evidence>
<dbReference type="Proteomes" id="UP001195769">
    <property type="component" value="Unassembled WGS sequence"/>
</dbReference>
<comment type="caution">
    <text evidence="1">The sequence shown here is derived from an EMBL/GenBank/DDBJ whole genome shotgun (WGS) entry which is preliminary data.</text>
</comment>
<dbReference type="EMBL" id="JABBWK010000041">
    <property type="protein sequence ID" value="KAG1898190.1"/>
    <property type="molecule type" value="Genomic_DNA"/>
</dbReference>
<dbReference type="GeneID" id="64671491"/>
<keyword evidence="2" id="KW-1185">Reference proteome</keyword>
<accession>A0AAD4E289</accession>
<gene>
    <name evidence="1" type="ORF">F5891DRAFT_982089</name>
</gene>